<sequence>MGLQQHLQQRLQPLHHFLQRLVQRVKPFLPACDHPAALQPTPYGLNRYVLLAVYVLNALLTSCVYFGWGPLSSMLFRAGIYLWLCTTEEQSEAVLTEQPVCLAQDIGVQRLFTVCYAAHFILSALAGALVDLAGPKITALLGQTLSICGWLFLGASSQSFRAVIPAFVMIGASSDLCFFPVLTVSNLFPGSVGFAVTCLSAASSLSFAVPLVLRAVQTAGLGFSGVCWGYAVFGPFFCLLLVVFFVPLDGFIQVDMFVLVARPEAVSFSPVANREQGEVVPASPPSSRNSSSNNSRSSSSSSSRNSSRRGIRYPSNNTLSSVTDDEFFKPFWQEAFSCLYFCVCLYFGICSVAINYYQQAANYFLLDEALEVLNIAIPLSTLPCLVLGRLADYVPVVYIMVLLNTAGALSYGLAINKGLAGDMASVIFFSVYISFFSSQVYIYLKEIFTSTNYGRLVGVASMFGGGLSLLGSALYDTFTVGISSSSSIQEKPMWGVFGIVCAAYLLLLPLLLATRNSQRNKEVGDRYGGGGPARLNINSSSNNNNSNTSNKNNSKGSSSNNHNDNNNNNSGNNNNDNNNNSSSNNNNSSSSSSNANNNDGGTNNNNGGNNNSSNSNGGEDSSNSYSNTNNNNDDTRSNNNTYGEKDSSRAQNNSNDNNSSGNSSSNSSHHSSNPSPHIMNNNSLYPQQQIQIP</sequence>
<dbReference type="InterPro" id="IPR036259">
    <property type="entry name" value="MFS_trans_sf"/>
</dbReference>
<evidence type="ECO:0000256" key="4">
    <source>
        <dbReference type="ARBA" id="ARBA00022692"/>
    </source>
</evidence>
<protein>
    <submittedName>
        <fullName evidence="10">Transporter, major facilitator family domain containing protein, putative</fullName>
    </submittedName>
</protein>
<dbReference type="InterPro" id="IPR011701">
    <property type="entry name" value="MFS"/>
</dbReference>
<evidence type="ECO:0000256" key="3">
    <source>
        <dbReference type="ARBA" id="ARBA00022448"/>
    </source>
</evidence>
<accession>U6LIR5</accession>
<feature type="region of interest" description="Disordered" evidence="8">
    <location>
        <begin position="521"/>
        <end position="693"/>
    </location>
</feature>
<keyword evidence="5" id="KW-0029">Amino-acid transport</keyword>
<keyword evidence="4 9" id="KW-0812">Transmembrane</keyword>
<evidence type="ECO:0000313" key="10">
    <source>
        <dbReference type="EMBL" id="CDJ49138.1"/>
    </source>
</evidence>
<dbReference type="Pfam" id="PF07690">
    <property type="entry name" value="MFS_1"/>
    <property type="match status" value="1"/>
</dbReference>
<dbReference type="Gene3D" id="1.20.1250.20">
    <property type="entry name" value="MFS general substrate transporter like domains"/>
    <property type="match status" value="1"/>
</dbReference>
<feature type="transmembrane region" description="Helical" evidence="9">
    <location>
        <begin position="426"/>
        <end position="444"/>
    </location>
</feature>
<keyword evidence="11" id="KW-1185">Reference proteome</keyword>
<dbReference type="GO" id="GO:0016020">
    <property type="term" value="C:membrane"/>
    <property type="evidence" value="ECO:0007669"/>
    <property type="project" value="UniProtKB-SubCell"/>
</dbReference>
<evidence type="ECO:0000256" key="9">
    <source>
        <dbReference type="SAM" id="Phobius"/>
    </source>
</evidence>
<name>U6LIR5_9EIME</name>
<feature type="transmembrane region" description="Helical" evidence="9">
    <location>
        <begin position="456"/>
        <end position="474"/>
    </location>
</feature>
<evidence type="ECO:0000313" key="11">
    <source>
        <dbReference type="Proteomes" id="UP000030750"/>
    </source>
</evidence>
<evidence type="ECO:0000256" key="6">
    <source>
        <dbReference type="ARBA" id="ARBA00022989"/>
    </source>
</evidence>
<dbReference type="EMBL" id="HG711493">
    <property type="protein sequence ID" value="CDJ49138.1"/>
    <property type="molecule type" value="Genomic_DNA"/>
</dbReference>
<evidence type="ECO:0000256" key="8">
    <source>
        <dbReference type="SAM" id="MobiDB-lite"/>
    </source>
</evidence>
<dbReference type="SUPFAM" id="SSF103473">
    <property type="entry name" value="MFS general substrate transporter"/>
    <property type="match status" value="1"/>
</dbReference>
<feature type="transmembrane region" description="Helical" evidence="9">
    <location>
        <begin position="48"/>
        <end position="68"/>
    </location>
</feature>
<feature type="transmembrane region" description="Helical" evidence="9">
    <location>
        <begin position="395"/>
        <end position="414"/>
    </location>
</feature>
<feature type="compositionally biased region" description="Low complexity" evidence="8">
    <location>
        <begin position="649"/>
        <end position="683"/>
    </location>
</feature>
<keyword evidence="6 9" id="KW-1133">Transmembrane helix</keyword>
<feature type="transmembrane region" description="Helical" evidence="9">
    <location>
        <begin position="228"/>
        <end position="248"/>
    </location>
</feature>
<keyword evidence="7 9" id="KW-0472">Membrane</keyword>
<dbReference type="GO" id="GO:0022857">
    <property type="term" value="F:transmembrane transporter activity"/>
    <property type="evidence" value="ECO:0007669"/>
    <property type="project" value="InterPro"/>
</dbReference>
<dbReference type="PANTHER" id="PTHR20772:SF2">
    <property type="entry name" value="PROTEIN FMP42"/>
    <property type="match status" value="1"/>
</dbReference>
<evidence type="ECO:0000256" key="5">
    <source>
        <dbReference type="ARBA" id="ARBA00022970"/>
    </source>
</evidence>
<dbReference type="AlphaFoldDB" id="U6LIR5"/>
<feature type="compositionally biased region" description="Polar residues" evidence="8">
    <location>
        <begin position="684"/>
        <end position="693"/>
    </location>
</feature>
<keyword evidence="3" id="KW-0813">Transport</keyword>
<reference evidence="10" key="1">
    <citation type="submission" date="2013-10" db="EMBL/GenBank/DDBJ databases">
        <title>Genomic analysis of the causative agents of coccidiosis in chickens.</title>
        <authorList>
            <person name="Reid A.J."/>
            <person name="Blake D."/>
            <person name="Billington K."/>
            <person name="Browne H."/>
            <person name="Dunn M."/>
            <person name="Hung S."/>
            <person name="Kawahara F."/>
            <person name="Miranda-Saavedra D."/>
            <person name="Mourier T."/>
            <person name="Nagra H."/>
            <person name="Otto T.D."/>
            <person name="Rawlings N."/>
            <person name="Sanchez A."/>
            <person name="Sanders M."/>
            <person name="Subramaniam C."/>
            <person name="Tay Y."/>
            <person name="Dear P."/>
            <person name="Doerig C."/>
            <person name="Gruber A."/>
            <person name="Parkinson J."/>
            <person name="Shirley M."/>
            <person name="Wan K.L."/>
            <person name="Berriman M."/>
            <person name="Tomley F."/>
            <person name="Pain A."/>
        </authorList>
    </citation>
    <scope>NUCLEOTIDE SEQUENCE [LARGE SCALE GENOMIC DNA]</scope>
    <source>
        <strain evidence="10">Houghton</strain>
    </source>
</reference>
<reference evidence="10" key="2">
    <citation type="submission" date="2013-10" db="EMBL/GenBank/DDBJ databases">
        <authorList>
            <person name="Aslett M."/>
        </authorList>
    </citation>
    <scope>NUCLEOTIDE SEQUENCE [LARGE SCALE GENOMIC DNA]</scope>
    <source>
        <strain evidence="10">Houghton</strain>
    </source>
</reference>
<dbReference type="OrthoDB" id="330047at2759"/>
<dbReference type="Proteomes" id="UP000030750">
    <property type="component" value="Unassembled WGS sequence"/>
</dbReference>
<comment type="subcellular location">
    <subcellularLocation>
        <location evidence="1">Membrane</location>
        <topology evidence="1">Multi-pass membrane protein</topology>
    </subcellularLocation>
</comment>
<dbReference type="VEuPathDB" id="ToxoDB:EBH_0024300"/>
<dbReference type="PANTHER" id="PTHR20772">
    <property type="entry name" value="PROTEIN FMP42"/>
    <property type="match status" value="1"/>
</dbReference>
<feature type="compositionally biased region" description="Low complexity" evidence="8">
    <location>
        <begin position="536"/>
        <end position="641"/>
    </location>
</feature>
<evidence type="ECO:0000256" key="7">
    <source>
        <dbReference type="ARBA" id="ARBA00023136"/>
    </source>
</evidence>
<feature type="transmembrane region" description="Helical" evidence="9">
    <location>
        <begin position="194"/>
        <end position="216"/>
    </location>
</feature>
<organism evidence="10 11">
    <name type="scientific">Eimeria brunetti</name>
    <dbReference type="NCBI Taxonomy" id="51314"/>
    <lineage>
        <taxon>Eukaryota</taxon>
        <taxon>Sar</taxon>
        <taxon>Alveolata</taxon>
        <taxon>Apicomplexa</taxon>
        <taxon>Conoidasida</taxon>
        <taxon>Coccidia</taxon>
        <taxon>Eucoccidiorida</taxon>
        <taxon>Eimeriorina</taxon>
        <taxon>Eimeriidae</taxon>
        <taxon>Eimeria</taxon>
    </lineage>
</organism>
<proteinExistence type="inferred from homology"/>
<feature type="transmembrane region" description="Helical" evidence="9">
    <location>
        <begin position="338"/>
        <end position="357"/>
    </location>
</feature>
<dbReference type="InterPro" id="IPR052599">
    <property type="entry name" value="SLC43A_AATransporter"/>
</dbReference>
<feature type="compositionally biased region" description="Low complexity" evidence="8">
    <location>
        <begin position="286"/>
        <end position="305"/>
    </location>
</feature>
<dbReference type="GO" id="GO:0006865">
    <property type="term" value="P:amino acid transport"/>
    <property type="evidence" value="ECO:0007669"/>
    <property type="project" value="UniProtKB-KW"/>
</dbReference>
<gene>
    <name evidence="10" type="ORF">EBH_0024300</name>
</gene>
<feature type="region of interest" description="Disordered" evidence="8">
    <location>
        <begin position="277"/>
        <end position="312"/>
    </location>
</feature>
<evidence type="ECO:0000256" key="2">
    <source>
        <dbReference type="ARBA" id="ARBA00006595"/>
    </source>
</evidence>
<comment type="similarity">
    <text evidence="2">Belongs to the SLC43A transporter (TC 2.A.1.44) family.</text>
</comment>
<evidence type="ECO:0000256" key="1">
    <source>
        <dbReference type="ARBA" id="ARBA00004141"/>
    </source>
</evidence>
<feature type="transmembrane region" description="Helical" evidence="9">
    <location>
        <begin position="494"/>
        <end position="513"/>
    </location>
</feature>